<organism evidence="2 3">
    <name type="scientific">Phycomyces blakesleeanus</name>
    <dbReference type="NCBI Taxonomy" id="4837"/>
    <lineage>
        <taxon>Eukaryota</taxon>
        <taxon>Fungi</taxon>
        <taxon>Fungi incertae sedis</taxon>
        <taxon>Mucoromycota</taxon>
        <taxon>Mucoromycotina</taxon>
        <taxon>Mucoromycetes</taxon>
        <taxon>Mucorales</taxon>
        <taxon>Phycomycetaceae</taxon>
        <taxon>Phycomyces</taxon>
    </lineage>
</organism>
<dbReference type="Proteomes" id="UP001448207">
    <property type="component" value="Unassembled WGS sequence"/>
</dbReference>
<proteinExistence type="predicted"/>
<reference evidence="2 3" key="1">
    <citation type="submission" date="2024-04" db="EMBL/GenBank/DDBJ databases">
        <title>Symmetric and asymmetric DNA N6-adenine methylation regulates different biological responses in Mucorales.</title>
        <authorList>
            <consortium name="Lawrence Berkeley National Laboratory"/>
            <person name="Lax C."/>
            <person name="Mondo S.J."/>
            <person name="Osorio-Concepcion M."/>
            <person name="Muszewska A."/>
            <person name="Corrochano-Luque M."/>
            <person name="Gutierrez G."/>
            <person name="Riley R."/>
            <person name="Lipzen A."/>
            <person name="Guo J."/>
            <person name="Hundley H."/>
            <person name="Amirebrahimi M."/>
            <person name="Ng V."/>
            <person name="Lorenzo-Gutierrez D."/>
            <person name="Binder U."/>
            <person name="Yang J."/>
            <person name="Song Y."/>
            <person name="Canovas D."/>
            <person name="Navarro E."/>
            <person name="Freitag M."/>
            <person name="Gabaldon T."/>
            <person name="Grigoriev I.V."/>
            <person name="Corrochano L.M."/>
            <person name="Nicolas F.E."/>
            <person name="Garre V."/>
        </authorList>
    </citation>
    <scope>NUCLEOTIDE SEQUENCE [LARGE SCALE GENOMIC DNA]</scope>
    <source>
        <strain evidence="2 3">L51</strain>
    </source>
</reference>
<keyword evidence="1" id="KW-0472">Membrane</keyword>
<gene>
    <name evidence="2" type="ORF">J3Q64DRAFT_1725128</name>
</gene>
<evidence type="ECO:0000313" key="2">
    <source>
        <dbReference type="EMBL" id="KAL0091745.1"/>
    </source>
</evidence>
<evidence type="ECO:0000313" key="3">
    <source>
        <dbReference type="Proteomes" id="UP001448207"/>
    </source>
</evidence>
<evidence type="ECO:0000256" key="1">
    <source>
        <dbReference type="SAM" id="Phobius"/>
    </source>
</evidence>
<keyword evidence="1" id="KW-1133">Transmembrane helix</keyword>
<sequence>MAIVRPELMEQDPIQDSLFTLSLYPAGSRIESGEPKLIKNSEYTIYELPVLSSTILLTIGALTTVLLAGLWLYLSCRSKYRNHEDGDDEERQTLLPSNLCLRRTATYYQWNRSPPTPSKCFASPMLQHSKTRSLQKSQNQLIKSRLTETWEHRRSALLKKYAAVTGSDDAEGDKKAMFQA</sequence>
<dbReference type="EMBL" id="JBCLYO010000003">
    <property type="protein sequence ID" value="KAL0091745.1"/>
    <property type="molecule type" value="Genomic_DNA"/>
</dbReference>
<comment type="caution">
    <text evidence="2">The sequence shown here is derived from an EMBL/GenBank/DDBJ whole genome shotgun (WGS) entry which is preliminary data.</text>
</comment>
<keyword evidence="1" id="KW-0812">Transmembrane</keyword>
<protein>
    <submittedName>
        <fullName evidence="2">Uncharacterized protein</fullName>
    </submittedName>
</protein>
<keyword evidence="3" id="KW-1185">Reference proteome</keyword>
<feature type="transmembrane region" description="Helical" evidence="1">
    <location>
        <begin position="50"/>
        <end position="74"/>
    </location>
</feature>
<accession>A0ABR3B797</accession>
<name>A0ABR3B797_PHYBL</name>